<reference evidence="3 4" key="1">
    <citation type="journal article" date="2015" name="Genome Biol. Evol.">
        <title>Comparative Genomics of a Bacterivorous Green Alga Reveals Evolutionary Causalities and Consequences of Phago-Mixotrophic Mode of Nutrition.</title>
        <authorList>
            <person name="Burns J.A."/>
            <person name="Paasch A."/>
            <person name="Narechania A."/>
            <person name="Kim E."/>
        </authorList>
    </citation>
    <scope>NUCLEOTIDE SEQUENCE [LARGE SCALE GENOMIC DNA]</scope>
    <source>
        <strain evidence="3 4">PLY_AMNH</strain>
    </source>
</reference>
<evidence type="ECO:0000313" key="3">
    <source>
        <dbReference type="EMBL" id="KAK3258062.1"/>
    </source>
</evidence>
<dbReference type="InterPro" id="IPR000195">
    <property type="entry name" value="Rab-GAP-TBC_dom"/>
</dbReference>
<gene>
    <name evidence="3" type="ORF">CYMTET_32876</name>
</gene>
<dbReference type="PROSITE" id="PS50086">
    <property type="entry name" value="TBC_RABGAP"/>
    <property type="match status" value="1"/>
</dbReference>
<protein>
    <recommendedName>
        <fullName evidence="2">Rab-GAP TBC domain-containing protein</fullName>
    </recommendedName>
</protein>
<dbReference type="Gene3D" id="1.10.472.80">
    <property type="entry name" value="Ypt/Rab-GAP domain of gyp1p, domain 3"/>
    <property type="match status" value="1"/>
</dbReference>
<name>A0AAE0KRH5_9CHLO</name>
<feature type="domain" description="Rab-GAP TBC" evidence="2">
    <location>
        <begin position="1"/>
        <end position="257"/>
    </location>
</feature>
<dbReference type="EMBL" id="LGRX02019852">
    <property type="protein sequence ID" value="KAK3258062.1"/>
    <property type="molecule type" value="Genomic_DNA"/>
</dbReference>
<feature type="compositionally biased region" description="Acidic residues" evidence="1">
    <location>
        <begin position="283"/>
        <end position="318"/>
    </location>
</feature>
<proteinExistence type="predicted"/>
<dbReference type="InterPro" id="IPR035969">
    <property type="entry name" value="Rab-GAP_TBC_sf"/>
</dbReference>
<dbReference type="AlphaFoldDB" id="A0AAE0KRH5"/>
<feature type="compositionally biased region" description="Basic and acidic residues" evidence="1">
    <location>
        <begin position="322"/>
        <end position="334"/>
    </location>
</feature>
<evidence type="ECO:0000313" key="4">
    <source>
        <dbReference type="Proteomes" id="UP001190700"/>
    </source>
</evidence>
<comment type="caution">
    <text evidence="3">The sequence shown here is derived from an EMBL/GenBank/DDBJ whole genome shotgun (WGS) entry which is preliminary data.</text>
</comment>
<dbReference type="SUPFAM" id="SSF47923">
    <property type="entry name" value="Ypt/Rab-GAP domain of gyp1p"/>
    <property type="match status" value="2"/>
</dbReference>
<dbReference type="GO" id="GO:0006886">
    <property type="term" value="P:intracellular protein transport"/>
    <property type="evidence" value="ECO:0007669"/>
    <property type="project" value="TreeGrafter"/>
</dbReference>
<feature type="region of interest" description="Disordered" evidence="1">
    <location>
        <begin position="282"/>
        <end position="355"/>
    </location>
</feature>
<dbReference type="Proteomes" id="UP001190700">
    <property type="component" value="Unassembled WGS sequence"/>
</dbReference>
<dbReference type="SMART" id="SM00164">
    <property type="entry name" value="TBC"/>
    <property type="match status" value="1"/>
</dbReference>
<evidence type="ECO:0000256" key="1">
    <source>
        <dbReference type="SAM" id="MobiDB-lite"/>
    </source>
</evidence>
<accession>A0AAE0KRH5</accession>
<dbReference type="GO" id="GO:0005096">
    <property type="term" value="F:GTPase activator activity"/>
    <property type="evidence" value="ECO:0007669"/>
    <property type="project" value="TreeGrafter"/>
</dbReference>
<dbReference type="Gene3D" id="1.10.8.270">
    <property type="entry name" value="putative rabgap domain of human tbc1 domain family member 14 like domains"/>
    <property type="match status" value="1"/>
</dbReference>
<keyword evidence="4" id="KW-1185">Reference proteome</keyword>
<sequence>MRSLVWKLLLEYLPCDRKKWKSTLAAKRNDYEQFCEELIINPSKVMASEADSHASTQDGSLVGTDVTATDHPLSVQDNSVWKSYFKDTDLLEQIDRDVMRTHPDLQFFSGEGDATKKHQDDMRRALLLFAKLNPGLRYVQGMNELYAPLYYTFSLDPDPAMAEHAEADAFFCFVELISDLRDNFCQQLDNSGVGIKATIGKLNTMLSENDRELWVHLEQNTKVNPQFYAFRWITLLFTQEFDLPDLMRVWDSLLSSPNGRLGYVLTMCCGMLMTVRDELLTDTGEEEVPADDEEEPEEEEEEPEEEEDSQQEEQDDPPTAERQARYEEHRREPAEAALRCKPLKGAVGVLIPGKS</sequence>
<dbReference type="PANTHER" id="PTHR22957">
    <property type="entry name" value="TBC1 DOMAIN FAMILY MEMBER GTPASE-ACTIVATING PROTEIN"/>
    <property type="match status" value="1"/>
</dbReference>
<dbReference type="Pfam" id="PF00566">
    <property type="entry name" value="RabGAP-TBC"/>
    <property type="match status" value="1"/>
</dbReference>
<organism evidence="3 4">
    <name type="scientific">Cymbomonas tetramitiformis</name>
    <dbReference type="NCBI Taxonomy" id="36881"/>
    <lineage>
        <taxon>Eukaryota</taxon>
        <taxon>Viridiplantae</taxon>
        <taxon>Chlorophyta</taxon>
        <taxon>Pyramimonadophyceae</taxon>
        <taxon>Pyramimonadales</taxon>
        <taxon>Pyramimonadaceae</taxon>
        <taxon>Cymbomonas</taxon>
    </lineage>
</organism>
<evidence type="ECO:0000259" key="2">
    <source>
        <dbReference type="PROSITE" id="PS50086"/>
    </source>
</evidence>
<dbReference type="PANTHER" id="PTHR22957:SF27">
    <property type="entry name" value="TBC1 DOMAIN FAMILY MEMBER 13"/>
    <property type="match status" value="1"/>
</dbReference>